<evidence type="ECO:0000313" key="26">
    <source>
        <dbReference type="EMBL" id="PAY47448.1"/>
    </source>
</evidence>
<dbReference type="GO" id="GO:0003676">
    <property type="term" value="F:nucleic acid binding"/>
    <property type="evidence" value="ECO:0007669"/>
    <property type="project" value="InterPro"/>
</dbReference>
<evidence type="ECO:0000313" key="34">
    <source>
        <dbReference type="Proteomes" id="UP000218139"/>
    </source>
</evidence>
<evidence type="ECO:0000313" key="31">
    <source>
        <dbReference type="Proteomes" id="UP000192638"/>
    </source>
</evidence>
<keyword evidence="10 13" id="KW-0234">DNA repair</keyword>
<dbReference type="Proteomes" id="UP000471678">
    <property type="component" value="Unassembled WGS sequence"/>
</dbReference>
<evidence type="ECO:0000256" key="4">
    <source>
        <dbReference type="ARBA" id="ARBA00022723"/>
    </source>
</evidence>
<dbReference type="InterPro" id="IPR011335">
    <property type="entry name" value="Restrct_endonuc-II-like"/>
</dbReference>
<evidence type="ECO:0000256" key="14">
    <source>
        <dbReference type="NCBIfam" id="TIGR00648"/>
    </source>
</evidence>
<dbReference type="GO" id="GO:0000287">
    <property type="term" value="F:magnesium ion binding"/>
    <property type="evidence" value="ECO:0007669"/>
    <property type="project" value="UniProtKB-UniRule"/>
</dbReference>
<evidence type="ECO:0000313" key="17">
    <source>
        <dbReference type="EMBL" id="ARU19263.1"/>
    </source>
</evidence>
<evidence type="ECO:0000313" key="38">
    <source>
        <dbReference type="Proteomes" id="UP000471678"/>
    </source>
</evidence>
<dbReference type="EMBL" id="CP017107">
    <property type="protein sequence ID" value="AOO73842.1"/>
    <property type="molecule type" value="Genomic_DNA"/>
</dbReference>
<dbReference type="NCBIfam" id="TIGR00648">
    <property type="entry name" value="recU"/>
    <property type="match status" value="1"/>
</dbReference>
<reference evidence="15 28" key="1">
    <citation type="journal article" date="2014" name="BMC Genomics">
        <title>Unusual genome complexity in Lactobacillus salivarius JCM1046.</title>
        <authorList>
            <person name="Raftis E.J."/>
            <person name="Forde B.M."/>
            <person name="Claesson M.J."/>
            <person name="O'Toole P.W."/>
        </authorList>
    </citation>
    <scope>NUCLEOTIDE SEQUENCE [LARGE SCALE GENOMIC DNA]</scope>
    <source>
        <strain evidence="15 28">JCM1046</strain>
    </source>
</reference>
<dbReference type="EMBL" id="VSTU01000001">
    <property type="protein sequence ID" value="MYZ65660.1"/>
    <property type="molecule type" value="Genomic_DNA"/>
</dbReference>
<dbReference type="Proteomes" id="UP000094723">
    <property type="component" value="Chromosome"/>
</dbReference>
<keyword evidence="4 13" id="KW-0479">Metal-binding</keyword>
<evidence type="ECO:0000313" key="28">
    <source>
        <dbReference type="Proteomes" id="UP000029488"/>
    </source>
</evidence>
<accession>A0A089QCZ7</accession>
<keyword evidence="9 13" id="KW-0233">DNA recombination</keyword>
<evidence type="ECO:0000313" key="18">
    <source>
        <dbReference type="EMBL" id="HJG15826.1"/>
    </source>
</evidence>
<evidence type="ECO:0000313" key="25">
    <source>
        <dbReference type="EMBL" id="OUN18902.1"/>
    </source>
</evidence>
<dbReference type="OMA" id="VHYPKRS"/>
<dbReference type="EMBL" id="JARKHV010000001">
    <property type="protein sequence ID" value="MDF4185562.1"/>
    <property type="molecule type" value="Genomic_DNA"/>
</dbReference>
<reference evidence="26 34" key="2">
    <citation type="submission" date="2016-05" db="EMBL/GenBank/DDBJ databases">
        <authorList>
            <person name="Lee J.-Y."/>
            <person name="Kim E.B."/>
            <person name="Choi Y.-J."/>
        </authorList>
    </citation>
    <scope>NUCLEOTIDE SEQUENCE [LARGE SCALE GENOMIC DNA]</scope>
    <source>
        <strain evidence="26 34">KLA006</strain>
    </source>
</reference>
<evidence type="ECO:0000313" key="32">
    <source>
        <dbReference type="Proteomes" id="UP000195378"/>
    </source>
</evidence>
<evidence type="ECO:0000256" key="9">
    <source>
        <dbReference type="ARBA" id="ARBA00023172"/>
    </source>
</evidence>
<keyword evidence="7 13" id="KW-0378">Hydrolase</keyword>
<dbReference type="Proteomes" id="UP000192638">
    <property type="component" value="Unassembled WGS sequence"/>
</dbReference>
<dbReference type="InterPro" id="IPR004612">
    <property type="entry name" value="Resolv_RecU"/>
</dbReference>
<reference evidence="36 37" key="9">
    <citation type="journal article" date="2020" name="Food Funct.">
        <title>Screening of Lactobacillus salivarius strains from the feces of Chinese populations and the evaluation of their effects against intestinal inflammation in mice.</title>
        <authorList>
            <person name="Zhai Q."/>
            <person name="Shen X."/>
            <person name="Cen S."/>
            <person name="Zhang C."/>
            <person name="Tian F."/>
            <person name="Zhao J."/>
            <person name="Zhang H."/>
            <person name="Xue Y."/>
            <person name="Chen W."/>
        </authorList>
    </citation>
    <scope>NUCLEOTIDE SEQUENCE [LARGE SCALE GENOMIC DNA]</scope>
    <source>
        <strain evidence="20 38">FYNDL5_1.scaf</strain>
        <strain evidence="22 37">FZJTZ28M4.scaf</strain>
        <strain evidence="21 36">FZJTZ9M6.scaf</strain>
    </source>
</reference>
<evidence type="ECO:0000256" key="8">
    <source>
        <dbReference type="ARBA" id="ARBA00022842"/>
    </source>
</evidence>
<evidence type="ECO:0000313" key="36">
    <source>
        <dbReference type="Proteomes" id="UP000470980"/>
    </source>
</evidence>
<dbReference type="Proteomes" id="UP000196255">
    <property type="component" value="Unassembled WGS sequence"/>
</dbReference>
<feature type="binding site" evidence="13">
    <location>
        <position position="113"/>
    </location>
    <ligand>
        <name>Mg(2+)</name>
        <dbReference type="ChEBI" id="CHEBI:18420"/>
    </ligand>
</feature>
<comment type="similarity">
    <text evidence="11 13">Belongs to the RecU family.</text>
</comment>
<dbReference type="Gene3D" id="3.40.1350.10">
    <property type="match status" value="1"/>
</dbReference>
<evidence type="ECO:0000256" key="10">
    <source>
        <dbReference type="ARBA" id="ARBA00023204"/>
    </source>
</evidence>
<reference evidence="27 35" key="8">
    <citation type="journal article" date="2018" name="Genome Announc.">
        <title>Fifty-Six Draft Genome Sequences of 10 Lactobacillus Species from 22 Commercial Dietary Supplements.</title>
        <authorList>
            <person name="Gangiredla J."/>
            <person name="Barnaba T.J."/>
            <person name="Mammel M.K."/>
            <person name="Lacher D.W."/>
            <person name="Elkins C.A."/>
            <person name="Lampel K.A."/>
            <person name="Whitehouse C.A."/>
            <person name="Tartera C."/>
        </authorList>
    </citation>
    <scope>NUCLEOTIDE SEQUENCE [LARGE SCALE GENOMIC DNA]</scope>
    <source>
        <strain evidence="27 35">DS11_12</strain>
    </source>
</reference>
<dbReference type="SMR" id="A0A089QCZ7"/>
<dbReference type="SUPFAM" id="SSF52980">
    <property type="entry name" value="Restriction endonuclease-like"/>
    <property type="match status" value="1"/>
</dbReference>
<organism evidence="15 28">
    <name type="scientific">Ligilactobacillus salivarius</name>
    <dbReference type="NCBI Taxonomy" id="1624"/>
    <lineage>
        <taxon>Bacteria</taxon>
        <taxon>Bacillati</taxon>
        <taxon>Bacillota</taxon>
        <taxon>Bacilli</taxon>
        <taxon>Lactobacillales</taxon>
        <taxon>Lactobacillaceae</taxon>
        <taxon>Ligilactobacillus</taxon>
    </lineage>
</organism>
<evidence type="ECO:0000256" key="12">
    <source>
        <dbReference type="ARBA" id="ARBA00029523"/>
    </source>
</evidence>
<reference evidence="18" key="10">
    <citation type="journal article" date="2021" name="PeerJ">
        <title>Extensive microbial diversity within the chicken gut microbiome revealed by metagenomics and culture.</title>
        <authorList>
            <person name="Gilroy R."/>
            <person name="Ravi A."/>
            <person name="Getino M."/>
            <person name="Pursley I."/>
            <person name="Horton D.L."/>
            <person name="Alikhan N.F."/>
            <person name="Baker D."/>
            <person name="Gharbi K."/>
            <person name="Hall N."/>
            <person name="Watson M."/>
            <person name="Adriaenssens E.M."/>
            <person name="Foster-Nyarko E."/>
            <person name="Jarju S."/>
            <person name="Secka A."/>
            <person name="Antonio M."/>
            <person name="Oren A."/>
            <person name="Chaudhuri R.R."/>
            <person name="La Ragione R."/>
            <person name="Hildebrand F."/>
            <person name="Pallen M.J."/>
        </authorList>
    </citation>
    <scope>NUCLEOTIDE SEQUENCE</scope>
    <source>
        <strain evidence="18">CHK189-29639</strain>
    </source>
</reference>
<keyword evidence="2 13" id="KW-0963">Cytoplasm</keyword>
<dbReference type="NCBIfam" id="NF002584">
    <property type="entry name" value="PRK02234.1-5"/>
    <property type="match status" value="1"/>
</dbReference>
<dbReference type="EMBL" id="VSUB01000002">
    <property type="protein sequence ID" value="MYY64430.1"/>
    <property type="molecule type" value="Genomic_DNA"/>
</dbReference>
<dbReference type="EMBL" id="LXZO01000079">
    <property type="protein sequence ID" value="PAY47448.1"/>
    <property type="molecule type" value="Genomic_DNA"/>
</dbReference>
<dbReference type="HAMAP" id="MF_00130">
    <property type="entry name" value="RecU"/>
    <property type="match status" value="1"/>
</dbReference>
<reference evidence="30 31" key="4">
    <citation type="submission" date="2017-03" db="EMBL/GenBank/DDBJ databases">
        <title>Phylogenomics and comparative genomics of Lactobacillus salivarius, a mammalian gut commensal.</title>
        <authorList>
            <person name="Harris H.M."/>
        </authorList>
    </citation>
    <scope>NUCLEOTIDE SEQUENCE [LARGE SCALE GENOMIC DNA]</scope>
    <source>
        <strain evidence="24 30">AH4231</strain>
        <strain evidence="23 31">LMG 14477</strain>
    </source>
</reference>
<evidence type="ECO:0000313" key="22">
    <source>
        <dbReference type="EMBL" id="MYZ65660.1"/>
    </source>
</evidence>
<keyword evidence="6 13" id="KW-0227">DNA damage</keyword>
<reference evidence="17 32" key="5">
    <citation type="submission" date="2017-04" db="EMBL/GenBank/DDBJ databases">
        <title>Complete genome sequence of Lactobacillus salivarius ZLS006, a probiotic strain isolated from healthy piglet.</title>
        <authorList>
            <person name="Zhang D."/>
        </authorList>
    </citation>
    <scope>NUCLEOTIDE SEQUENCE [LARGE SCALE GENOMIC DNA]</scope>
    <source>
        <strain evidence="17 32">ZLS006</strain>
    </source>
</reference>
<dbReference type="EC" id="3.1.21.10" evidence="13 14"/>
<dbReference type="EMBL" id="DYVK01000063">
    <property type="protein sequence ID" value="HJG15826.1"/>
    <property type="molecule type" value="Genomic_DNA"/>
</dbReference>
<keyword evidence="5 13" id="KW-0255">Endonuclease</keyword>
<evidence type="ECO:0000256" key="11">
    <source>
        <dbReference type="ARBA" id="ARBA00023447"/>
    </source>
</evidence>
<dbReference type="GO" id="GO:0006310">
    <property type="term" value="P:DNA recombination"/>
    <property type="evidence" value="ECO:0007669"/>
    <property type="project" value="UniProtKB-UniRule"/>
</dbReference>
<feature type="binding site" evidence="13">
    <location>
        <position position="100"/>
    </location>
    <ligand>
        <name>Mg(2+)</name>
        <dbReference type="ChEBI" id="CHEBI:18420"/>
    </ligand>
</feature>
<evidence type="ECO:0000313" key="37">
    <source>
        <dbReference type="Proteomes" id="UP000471300"/>
    </source>
</evidence>
<reference evidence="33" key="6">
    <citation type="submission" date="2017-04" db="EMBL/GenBank/DDBJ databases">
        <title>Function of individual gut microbiota members based on whole genome sequencing of pure cultures obtained from chicken caecum.</title>
        <authorList>
            <person name="Medvecky M."/>
            <person name="Cejkova D."/>
            <person name="Polansky O."/>
            <person name="Karasova D."/>
            <person name="Kubasova T."/>
            <person name="Cizek A."/>
            <person name="Rychlik I."/>
        </authorList>
    </citation>
    <scope>NUCLEOTIDE SEQUENCE [LARGE SCALE GENOMIC DNA]</scope>
    <source>
        <strain evidence="33">An84</strain>
    </source>
</reference>
<protein>
    <recommendedName>
        <fullName evidence="12 13">Holliday junction resolvase RecU</fullName>
        <ecNumber evidence="13 14">3.1.21.10</ecNumber>
    </recommendedName>
    <alternativeName>
        <fullName evidence="13">Recombination protein U homolog</fullName>
    </alternativeName>
</protein>
<evidence type="ECO:0000313" key="20">
    <source>
        <dbReference type="EMBL" id="MYY64430.1"/>
    </source>
</evidence>
<dbReference type="EMBL" id="CP007646">
    <property type="protein sequence ID" value="AIR10630.1"/>
    <property type="molecule type" value="Genomic_DNA"/>
</dbReference>
<keyword evidence="3 13" id="KW-0540">Nuclease</keyword>
<dbReference type="Proteomes" id="UP000471300">
    <property type="component" value="Unassembled WGS sequence"/>
</dbReference>
<evidence type="ECO:0000256" key="1">
    <source>
        <dbReference type="ARBA" id="ARBA00004496"/>
    </source>
</evidence>
<keyword evidence="8 13" id="KW-0460">Magnesium</keyword>
<dbReference type="KEGG" id="lsj:LSJ_0951"/>
<evidence type="ECO:0000313" key="15">
    <source>
        <dbReference type="EMBL" id="AIR10630.1"/>
    </source>
</evidence>
<dbReference type="Proteomes" id="UP000029488">
    <property type="component" value="Chromosome"/>
</dbReference>
<evidence type="ECO:0000256" key="6">
    <source>
        <dbReference type="ARBA" id="ARBA00022763"/>
    </source>
</evidence>
<dbReference type="EMBL" id="NBEY01000042">
    <property type="protein sequence ID" value="OQR25366.1"/>
    <property type="molecule type" value="Genomic_DNA"/>
</dbReference>
<evidence type="ECO:0000313" key="23">
    <source>
        <dbReference type="EMBL" id="OQQ83937.1"/>
    </source>
</evidence>
<sequence length="213" mass="24651">MVFHYPNGRAYDYHKNENHPSLVNKVNHRSINHNRSKTIYGNRGMSLEEEINESNQYYLSQGIAVIHKKPIPIQIVSVDYPKRSAAVIKEAYFKQASTTDYNGVYKGKYLDFEAKETTNISSFPLRNFHAHQVEHMRACQKQGGICFTIVKFTKTDELFILPADLLFKYWDEQDKSRKSIPKAEIEQLGYKLNYSISPRIPFLKGVDLLIANS</sequence>
<dbReference type="Proteomes" id="UP000759256">
    <property type="component" value="Unassembled WGS sequence"/>
</dbReference>
<dbReference type="Proteomes" id="UP000218139">
    <property type="component" value="Unassembled WGS sequence"/>
</dbReference>
<dbReference type="Proteomes" id="UP001213566">
    <property type="component" value="Unassembled WGS sequence"/>
</dbReference>
<evidence type="ECO:0000256" key="2">
    <source>
        <dbReference type="ARBA" id="ARBA00022490"/>
    </source>
</evidence>
<dbReference type="EMBL" id="NFHF01000006">
    <property type="protein sequence ID" value="OUN18902.1"/>
    <property type="molecule type" value="Genomic_DNA"/>
</dbReference>
<reference evidence="16 29" key="3">
    <citation type="submission" date="2016-09" db="EMBL/GenBank/DDBJ databases">
        <title>Complete Genome Sequence of Lactobacillus salivarius Jin.</title>
        <authorList>
            <person name="Jin N."/>
            <person name="Li C."/>
            <person name="Wang M."/>
            <person name="Ren D."/>
            <person name="Di Y."/>
            <person name="Pan R."/>
            <person name="Du S."/>
            <person name="Lu H."/>
            <person name="Li X."/>
            <person name="Tian M."/>
        </authorList>
    </citation>
    <scope>NUCLEOTIDE SEQUENCE [LARGE SCALE GENOMIC DNA]</scope>
    <source>
        <strain evidence="16 29">CICC 23174</strain>
    </source>
</reference>
<dbReference type="GO" id="GO:0006281">
    <property type="term" value="P:DNA repair"/>
    <property type="evidence" value="ECO:0007669"/>
    <property type="project" value="UniProtKB-UniRule"/>
</dbReference>
<evidence type="ECO:0000313" key="29">
    <source>
        <dbReference type="Proteomes" id="UP000094723"/>
    </source>
</evidence>
<dbReference type="GO" id="GO:0007059">
    <property type="term" value="P:chromosome segregation"/>
    <property type="evidence" value="ECO:0007669"/>
    <property type="project" value="UniProtKB-UniRule"/>
</dbReference>
<dbReference type="Proteomes" id="UP000244552">
    <property type="component" value="Unassembled WGS sequence"/>
</dbReference>
<evidence type="ECO:0000313" key="33">
    <source>
        <dbReference type="Proteomes" id="UP000196255"/>
    </source>
</evidence>
<dbReference type="AlphaFoldDB" id="A0A089QCZ7"/>
<dbReference type="Proteomes" id="UP000470980">
    <property type="component" value="Unassembled WGS sequence"/>
</dbReference>
<name>A0A089QCZ7_9LACO</name>
<gene>
    <name evidence="13 15" type="primary">recU</name>
    <name evidence="26" type="ORF">A8C52_00240</name>
    <name evidence="25" type="ORF">B5G36_03805</name>
    <name evidence="24" type="ORF">B6U37_05040</name>
    <name evidence="23" type="ORF">B6U60_04725</name>
    <name evidence="17" type="ORF">B7R82_04340</name>
    <name evidence="16" type="ORF">BHF65_06275</name>
    <name evidence="27" type="ORF">DBP89_00510</name>
    <name evidence="22" type="ORF">FYL06_01600</name>
    <name evidence="21" type="ORF">FYL10_01950</name>
    <name evidence="20" type="ORF">FYL25_03135</name>
    <name evidence="18" type="ORF">K8V06_06800</name>
    <name evidence="15" type="ORF">LSJ_0951</name>
    <name evidence="19" type="ORF">PV940_00620</name>
</gene>
<comment type="function">
    <text evidence="13">Endonuclease that resolves Holliday junction intermediates in genetic recombination. Cleaves mobile four-strand junctions by introducing symmetrical nicks in paired strands. Promotes annealing of linear ssDNA with homologous dsDNA. Required for DNA repair, homologous recombination and chromosome segregation.</text>
</comment>
<dbReference type="CDD" id="cd22354">
    <property type="entry name" value="RecU-like"/>
    <property type="match status" value="1"/>
</dbReference>
<dbReference type="Proteomes" id="UP000195378">
    <property type="component" value="Chromosome"/>
</dbReference>
<reference evidence="25" key="7">
    <citation type="journal article" date="2018" name="BMC Genomics">
        <title>Whole genome sequencing and function prediction of 133 gut anaerobes isolated from chicken caecum in pure cultures.</title>
        <authorList>
            <person name="Medvecky M."/>
            <person name="Cejkova D."/>
            <person name="Polansky O."/>
            <person name="Karasova D."/>
            <person name="Kubasova T."/>
            <person name="Cizek A."/>
            <person name="Rychlik I."/>
        </authorList>
    </citation>
    <scope>NUCLEOTIDE SEQUENCE</scope>
    <source>
        <strain evidence="25">An84</strain>
    </source>
</reference>
<evidence type="ECO:0000313" key="24">
    <source>
        <dbReference type="EMBL" id="OQR25366.1"/>
    </source>
</evidence>
<dbReference type="PIRSF" id="PIRSF037785">
    <property type="entry name" value="RecU"/>
    <property type="match status" value="1"/>
</dbReference>
<evidence type="ECO:0000313" key="27">
    <source>
        <dbReference type="EMBL" id="PTR98646.1"/>
    </source>
</evidence>
<proteinExistence type="inferred from homology"/>
<dbReference type="Proteomes" id="UP000192353">
    <property type="component" value="Unassembled WGS sequence"/>
</dbReference>
<evidence type="ECO:0000256" key="13">
    <source>
        <dbReference type="HAMAP-Rule" id="MF_00130"/>
    </source>
</evidence>
<dbReference type="GO" id="GO:0008821">
    <property type="term" value="F:crossover junction DNA endonuclease activity"/>
    <property type="evidence" value="ECO:0007669"/>
    <property type="project" value="UniProtKB-EC"/>
</dbReference>
<evidence type="ECO:0000313" key="16">
    <source>
        <dbReference type="EMBL" id="AOO73842.1"/>
    </source>
</evidence>
<feature type="site" description="Transition state stabilizer" evidence="13">
    <location>
        <position position="115"/>
    </location>
</feature>
<comment type="cofactor">
    <cofactor evidence="13">
        <name>Mg(2+)</name>
        <dbReference type="ChEBI" id="CHEBI:18420"/>
    </cofactor>
    <text evidence="13">Binds 1 Mg(2+) ion per subunit.</text>
</comment>
<dbReference type="InterPro" id="IPR011856">
    <property type="entry name" value="tRNA_endonuc-like_dom_sf"/>
</dbReference>
<dbReference type="RefSeq" id="WP_003700298.1">
    <property type="nucleotide sequence ID" value="NZ_CABMGV010000001.1"/>
</dbReference>
<dbReference type="EMBL" id="VSTR01000001">
    <property type="protein sequence ID" value="MYY72455.1"/>
    <property type="molecule type" value="Genomic_DNA"/>
</dbReference>
<comment type="subcellular location">
    <subcellularLocation>
        <location evidence="1 13">Cytoplasm</location>
    </subcellularLocation>
</comment>
<evidence type="ECO:0000313" key="30">
    <source>
        <dbReference type="Proteomes" id="UP000192353"/>
    </source>
</evidence>
<dbReference type="EMBL" id="CP020858">
    <property type="protein sequence ID" value="ARU19263.1"/>
    <property type="molecule type" value="Genomic_DNA"/>
</dbReference>
<evidence type="ECO:0000256" key="7">
    <source>
        <dbReference type="ARBA" id="ARBA00022801"/>
    </source>
</evidence>
<dbReference type="GeneID" id="89465705"/>
<comment type="catalytic activity">
    <reaction evidence="13">
        <text>Endonucleolytic cleavage at a junction such as a reciprocal single-stranded crossover between two homologous DNA duplexes (Holliday junction).</text>
        <dbReference type="EC" id="3.1.21.10"/>
    </reaction>
</comment>
<dbReference type="EMBL" id="QAGV01000001">
    <property type="protein sequence ID" value="PTR98646.1"/>
    <property type="molecule type" value="Genomic_DNA"/>
</dbReference>
<evidence type="ECO:0000256" key="5">
    <source>
        <dbReference type="ARBA" id="ARBA00022759"/>
    </source>
</evidence>
<dbReference type="GO" id="GO:0005737">
    <property type="term" value="C:cytoplasm"/>
    <property type="evidence" value="ECO:0007669"/>
    <property type="project" value="UniProtKB-SubCell"/>
</dbReference>
<evidence type="ECO:0000313" key="21">
    <source>
        <dbReference type="EMBL" id="MYY72455.1"/>
    </source>
</evidence>
<dbReference type="Pfam" id="PF03838">
    <property type="entry name" value="RecU"/>
    <property type="match status" value="1"/>
</dbReference>
<reference evidence="19" key="12">
    <citation type="submission" date="2023-02" db="EMBL/GenBank/DDBJ databases">
        <title>Draft Whole-Genome Sequences of competitive exclusion Lactobacillus salivarius strains for Poultry.</title>
        <authorList>
            <person name="Ma L.M."/>
            <person name="Lopez-Guerra N."/>
            <person name="Zhang G."/>
        </authorList>
    </citation>
    <scope>NUCLEOTIDE SEQUENCE</scope>
    <source>
        <strain evidence="19">Salm-9</strain>
    </source>
</reference>
<reference evidence="18" key="11">
    <citation type="submission" date="2021-09" db="EMBL/GenBank/DDBJ databases">
        <authorList>
            <person name="Gilroy R."/>
        </authorList>
    </citation>
    <scope>NUCLEOTIDE SEQUENCE</scope>
    <source>
        <strain evidence="18">CHK189-29639</strain>
    </source>
</reference>
<dbReference type="EMBL" id="NBEB01000047">
    <property type="protein sequence ID" value="OQQ83937.1"/>
    <property type="molecule type" value="Genomic_DNA"/>
</dbReference>
<evidence type="ECO:0000313" key="19">
    <source>
        <dbReference type="EMBL" id="MDF4185562.1"/>
    </source>
</evidence>
<evidence type="ECO:0000313" key="35">
    <source>
        <dbReference type="Proteomes" id="UP000244552"/>
    </source>
</evidence>
<feature type="binding site" evidence="13">
    <location>
        <position position="132"/>
    </location>
    <ligand>
        <name>Mg(2+)</name>
        <dbReference type="ChEBI" id="CHEBI:18420"/>
    </ligand>
</feature>
<feature type="binding site" evidence="13">
    <location>
        <position position="98"/>
    </location>
    <ligand>
        <name>Mg(2+)</name>
        <dbReference type="ChEBI" id="CHEBI:18420"/>
    </ligand>
</feature>
<evidence type="ECO:0000256" key="3">
    <source>
        <dbReference type="ARBA" id="ARBA00022722"/>
    </source>
</evidence>